<reference evidence="13 14" key="1">
    <citation type="journal article" date="2011" name="Proc. Natl. Acad. Sci. U.S.A.">
        <title>Evolutionary erosion of yeast sex chromosomes by mating-type switching accidents.</title>
        <authorList>
            <person name="Gordon J.L."/>
            <person name="Armisen D."/>
            <person name="Proux-Wera E."/>
            <person name="Oheigeartaigh S.S."/>
            <person name="Byrne K.P."/>
            <person name="Wolfe K.H."/>
        </authorList>
    </citation>
    <scope>NUCLEOTIDE SEQUENCE [LARGE SCALE GENOMIC DNA]</scope>
    <source>
        <strain evidence="14">ATCC MYA-139 / BCRC 22969 / CBS 8797 / CCRC 22969 / KCTC 17520 / NBRC 10181 / NCYC 3082</strain>
    </source>
</reference>
<feature type="region of interest" description="Disordered" evidence="11">
    <location>
        <begin position="461"/>
        <end position="544"/>
    </location>
</feature>
<protein>
    <recommendedName>
        <fullName evidence="2 10">FACT complex subunit POB3</fullName>
    </recommendedName>
</protein>
<keyword evidence="6 10" id="KW-0805">Transcription regulation</keyword>
<evidence type="ECO:0000256" key="7">
    <source>
        <dbReference type="ARBA" id="ARBA00023163"/>
    </source>
</evidence>
<comment type="subcellular location">
    <subcellularLocation>
        <location evidence="10">Nucleus</location>
    </subcellularLocation>
    <subcellularLocation>
        <location evidence="10">Chromosome</location>
    </subcellularLocation>
</comment>
<evidence type="ECO:0000256" key="3">
    <source>
        <dbReference type="ARBA" id="ARBA00022454"/>
    </source>
</evidence>
<dbReference type="CDD" id="cd13230">
    <property type="entry name" value="PH1_SSRP1-like"/>
    <property type="match status" value="1"/>
</dbReference>
<dbReference type="GO" id="GO:0006335">
    <property type="term" value="P:DNA replication-dependent chromatin assembly"/>
    <property type="evidence" value="ECO:0007669"/>
    <property type="project" value="EnsemblFungi"/>
</dbReference>
<dbReference type="PANTHER" id="PTHR45849">
    <property type="entry name" value="FACT COMPLEX SUBUNIT SSRP1"/>
    <property type="match status" value="1"/>
</dbReference>
<dbReference type="PRINTS" id="PR00887">
    <property type="entry name" value="SSRCOGNITION"/>
</dbReference>
<dbReference type="SUPFAM" id="SSF50729">
    <property type="entry name" value="PH domain-like"/>
    <property type="match status" value="1"/>
</dbReference>
<dbReference type="GeneID" id="34526357"/>
<reference evidence="14" key="2">
    <citation type="submission" date="2012-08" db="EMBL/GenBank/DDBJ databases">
        <title>Genome sequence of Kazachstania naganishii.</title>
        <authorList>
            <person name="Gordon J.L."/>
            <person name="Armisen D."/>
            <person name="Proux-Wera E."/>
            <person name="OhEigeartaigh S.S."/>
            <person name="Byrne K.P."/>
            <person name="Wolfe K.H."/>
        </authorList>
    </citation>
    <scope>NUCLEOTIDE SEQUENCE [LARGE SCALE GENOMIC DNA]</scope>
    <source>
        <strain evidence="14">ATCC MYA-139 / BCRC 22969 / CBS 8797 / CCRC 22969 / KCTC 17520 / NBRC 10181 / NCYC 3082</strain>
    </source>
</reference>
<dbReference type="GO" id="GO:0006281">
    <property type="term" value="P:DNA repair"/>
    <property type="evidence" value="ECO:0007669"/>
    <property type="project" value="UniProtKB-KW"/>
</dbReference>
<dbReference type="InterPro" id="IPR024954">
    <property type="entry name" value="SSRP1_DD"/>
</dbReference>
<dbReference type="OMA" id="QVVTKIF"/>
<dbReference type="InterPro" id="IPR011993">
    <property type="entry name" value="PH-like_dom_sf"/>
</dbReference>
<dbReference type="FunFam" id="2.30.29.30:FF:000398">
    <property type="entry name" value="FACT complex subunit POB3"/>
    <property type="match status" value="1"/>
</dbReference>
<dbReference type="GO" id="GO:0034728">
    <property type="term" value="P:nucleosome organization"/>
    <property type="evidence" value="ECO:0007669"/>
    <property type="project" value="EnsemblFungi"/>
</dbReference>
<dbReference type="GO" id="GO:0031509">
    <property type="term" value="P:subtelomeric heterochromatin formation"/>
    <property type="evidence" value="ECO:0007669"/>
    <property type="project" value="EnsemblFungi"/>
</dbReference>
<evidence type="ECO:0000313" key="13">
    <source>
        <dbReference type="EMBL" id="CCK70657.1"/>
    </source>
</evidence>
<dbReference type="AlphaFoldDB" id="J7RZK8"/>
<dbReference type="Gene3D" id="2.30.29.220">
    <property type="entry name" value="Structure-specific recognition protein (SSRP1)"/>
    <property type="match status" value="1"/>
</dbReference>
<dbReference type="InterPro" id="IPR035417">
    <property type="entry name" value="SSRP1/POB3_N"/>
</dbReference>
<dbReference type="GO" id="GO:0000781">
    <property type="term" value="C:chromosome, telomeric region"/>
    <property type="evidence" value="ECO:0007669"/>
    <property type="project" value="GOC"/>
</dbReference>
<evidence type="ECO:0000256" key="9">
    <source>
        <dbReference type="ARBA" id="ARBA00023242"/>
    </source>
</evidence>
<dbReference type="Pfam" id="PF21103">
    <property type="entry name" value="PH1_SSRP1-like"/>
    <property type="match status" value="1"/>
</dbReference>
<keyword evidence="9 10" id="KW-0539">Nucleus</keyword>
<dbReference type="eggNOG" id="KOG0526">
    <property type="taxonomic scope" value="Eukaryota"/>
</dbReference>
<keyword evidence="14" id="KW-1185">Reference proteome</keyword>
<dbReference type="PANTHER" id="PTHR45849:SF1">
    <property type="entry name" value="FACT COMPLEX SUBUNIT SSRP1"/>
    <property type="match status" value="1"/>
</dbReference>
<dbReference type="OrthoDB" id="498543at2759"/>
<dbReference type="EMBL" id="HE978318">
    <property type="protein sequence ID" value="CCK70657.1"/>
    <property type="molecule type" value="Genomic_DNA"/>
</dbReference>
<dbReference type="HOGENOM" id="CLU_017374_3_0_1"/>
<dbReference type="Gene3D" id="2.30.29.150">
    <property type="match status" value="1"/>
</dbReference>
<evidence type="ECO:0000256" key="10">
    <source>
        <dbReference type="RuleBase" id="RU364013"/>
    </source>
</evidence>
<evidence type="ECO:0000256" key="2">
    <source>
        <dbReference type="ARBA" id="ARBA00014978"/>
    </source>
</evidence>
<dbReference type="GO" id="GO:0035101">
    <property type="term" value="C:FACT complex"/>
    <property type="evidence" value="ECO:0007669"/>
    <property type="project" value="EnsemblFungi"/>
</dbReference>
<dbReference type="GO" id="GO:0045899">
    <property type="term" value="P:positive regulation of RNA polymerase II transcription preinitiation complex assembly"/>
    <property type="evidence" value="ECO:0007669"/>
    <property type="project" value="EnsemblFungi"/>
</dbReference>
<dbReference type="Pfam" id="PF08512">
    <property type="entry name" value="Rttp106-like_middle"/>
    <property type="match status" value="1"/>
</dbReference>
<keyword evidence="4 10" id="KW-0235">DNA replication</keyword>
<dbReference type="FunFam" id="2.30.29.30:FF:000098">
    <property type="entry name" value="Fact complex subunit ssrp1"/>
    <property type="match status" value="1"/>
</dbReference>
<feature type="domain" description="Histone chaperone RTT106/FACT complex subunit SPT16-like middle" evidence="12">
    <location>
        <begin position="367"/>
        <end position="461"/>
    </location>
</feature>
<keyword evidence="5 10" id="KW-0227">DNA damage</keyword>
<dbReference type="Pfam" id="PF17292">
    <property type="entry name" value="POB3_N"/>
    <property type="match status" value="1"/>
</dbReference>
<dbReference type="STRING" id="1071383.J7RZK8"/>
<dbReference type="GO" id="GO:0031491">
    <property type="term" value="F:nucleosome binding"/>
    <property type="evidence" value="ECO:0007669"/>
    <property type="project" value="EnsemblFungi"/>
</dbReference>
<evidence type="ECO:0000259" key="12">
    <source>
        <dbReference type="SMART" id="SM01287"/>
    </source>
</evidence>
<dbReference type="InterPro" id="IPR013719">
    <property type="entry name" value="RTT106/SPT16-like_middle_dom"/>
</dbReference>
<proteinExistence type="inferred from homology"/>
<dbReference type="RefSeq" id="XP_022464903.1">
    <property type="nucleotide sequence ID" value="XM_022608403.1"/>
</dbReference>
<dbReference type="KEGG" id="kng:KNAG_0E04040"/>
<evidence type="ECO:0000256" key="4">
    <source>
        <dbReference type="ARBA" id="ARBA00022705"/>
    </source>
</evidence>
<comment type="similarity">
    <text evidence="1 10">Belongs to the SSRP1 family.</text>
</comment>
<sequence length="544" mass="61308">MSTDFDRIYLNQSKFGGRFRIADSGLGWKPATSGGSAAAAQLRQPFLLPATELSAIQWSRGARGYELKINTKNQGVLQLDGFTPEDFNLVKGDFHRRFNIQLEHKEHSLRGWNWGKTDLARNELVFALNGKPTFEIPYSRINNTNLTAKNEVGIEFNLQDENYQPAGDELVEMRFYIPGVIADNETDGSIPAAAEGDSQTPTEKTVAESFYEELRERADIGETAGDVIVSFQDIFFATPRGRYDVDIYKDTIRLRGKTYEYKLQYRQIQRIVSLPKADDIHHLLVLAIDPPLRQGQTSYPFLVLQFQNEEETEVQLNIDDDEYEAHYKDKLKKHYDAKTHIVISHVLKGLTDRRVIIPGEYKSKYEQCAVSCSYKANEGYLYPLDNAFFFLTKPTLYIPFSDVSSVNISRAGQTSTSARTFDLEVVLRMNRGSTTFGNISKEEQQLLEQFLKSKGLRVKNEEKEAQERLQTALGSDSDEDGDINMGSAGEDDESVDEDFHVSSGGEDDDVAEEFNSDASMSDDGDDAELSGDGSNRPSKKPKTE</sequence>
<evidence type="ECO:0000256" key="5">
    <source>
        <dbReference type="ARBA" id="ARBA00022763"/>
    </source>
</evidence>
<dbReference type="InterPro" id="IPR048993">
    <property type="entry name" value="SSRP1-like_PH1"/>
</dbReference>
<dbReference type="Pfam" id="PF03531">
    <property type="entry name" value="SSrecog"/>
    <property type="match status" value="1"/>
</dbReference>
<evidence type="ECO:0000256" key="11">
    <source>
        <dbReference type="SAM" id="MobiDB-lite"/>
    </source>
</evidence>
<dbReference type="GO" id="GO:0006261">
    <property type="term" value="P:DNA-templated DNA replication"/>
    <property type="evidence" value="ECO:0007669"/>
    <property type="project" value="EnsemblFungi"/>
</dbReference>
<dbReference type="GO" id="GO:0031508">
    <property type="term" value="P:pericentric heterochromatin formation"/>
    <property type="evidence" value="ECO:0007669"/>
    <property type="project" value="EnsemblFungi"/>
</dbReference>
<dbReference type="Gene3D" id="2.30.29.30">
    <property type="entry name" value="Pleckstrin-homology domain (PH domain)/Phosphotyrosine-binding domain (PTB)"/>
    <property type="match status" value="2"/>
</dbReference>
<dbReference type="GO" id="GO:0030466">
    <property type="term" value="P:silent mating-type cassette heterochromatin formation"/>
    <property type="evidence" value="ECO:0007669"/>
    <property type="project" value="EnsemblFungi"/>
</dbReference>
<evidence type="ECO:0000256" key="1">
    <source>
        <dbReference type="ARBA" id="ARBA00010060"/>
    </source>
</evidence>
<dbReference type="FunFam" id="2.30.29.150:FF:000001">
    <property type="entry name" value="Fact complex subunit ssrp1"/>
    <property type="match status" value="1"/>
</dbReference>
<name>J7RZK8_HUIN7</name>
<evidence type="ECO:0000256" key="8">
    <source>
        <dbReference type="ARBA" id="ARBA00023204"/>
    </source>
</evidence>
<keyword evidence="8 10" id="KW-0234">DNA repair</keyword>
<evidence type="ECO:0000313" key="14">
    <source>
        <dbReference type="Proteomes" id="UP000006310"/>
    </source>
</evidence>
<feature type="compositionally biased region" description="Acidic residues" evidence="11">
    <location>
        <begin position="505"/>
        <end position="529"/>
    </location>
</feature>
<comment type="function">
    <text evidence="10">Component of the FACT complex, a general chromatin factor that acts to reorganize nucleosomes. The FACT complex is involved in multiple processes that require DNA as a template such as mRNA elongation, DNA replication and DNA repair. During transcription elongation the FACT complex acts as a histone chaperone that both destabilizes and restores nucleosomal structure. It facilitates the passage of RNA polymerase II and transcription by promoting the dissociation of one histone H2A-H2B dimer from the nucleosome, then subsequently promotes the reestablishment of the nucleosome following the passage of RNA polymerase II.</text>
</comment>
<dbReference type="GO" id="GO:0042393">
    <property type="term" value="F:histone binding"/>
    <property type="evidence" value="ECO:0007669"/>
    <property type="project" value="EnsemblFungi"/>
</dbReference>
<dbReference type="SMART" id="SM01287">
    <property type="entry name" value="Rtt106"/>
    <property type="match status" value="1"/>
</dbReference>
<organism evidence="13 14">
    <name type="scientific">Huiozyma naganishii (strain ATCC MYA-139 / BCRC 22969 / CBS 8797 / KCTC 17520 / NBRC 10181 / NCYC 3082 / Yp74L-3)</name>
    <name type="common">Yeast</name>
    <name type="synonym">Kazachstania naganishii</name>
    <dbReference type="NCBI Taxonomy" id="1071383"/>
    <lineage>
        <taxon>Eukaryota</taxon>
        <taxon>Fungi</taxon>
        <taxon>Dikarya</taxon>
        <taxon>Ascomycota</taxon>
        <taxon>Saccharomycotina</taxon>
        <taxon>Saccharomycetes</taxon>
        <taxon>Saccharomycetales</taxon>
        <taxon>Saccharomycetaceae</taxon>
        <taxon>Huiozyma</taxon>
    </lineage>
</organism>
<keyword evidence="7 10" id="KW-0804">Transcription</keyword>
<dbReference type="GO" id="GO:0003677">
    <property type="term" value="F:DNA binding"/>
    <property type="evidence" value="ECO:0007669"/>
    <property type="project" value="InterPro"/>
</dbReference>
<accession>J7RZK8</accession>
<dbReference type="Proteomes" id="UP000006310">
    <property type="component" value="Chromosome 5"/>
</dbReference>
<gene>
    <name evidence="13" type="primary">KNAG0E04040</name>
    <name evidence="13" type="ordered locus">KNAG_0E04040</name>
</gene>
<keyword evidence="3 10" id="KW-0158">Chromosome</keyword>
<evidence type="ECO:0000256" key="6">
    <source>
        <dbReference type="ARBA" id="ARBA00023015"/>
    </source>
</evidence>
<dbReference type="CDD" id="cd13229">
    <property type="entry name" value="PH_TFIIH"/>
    <property type="match status" value="1"/>
</dbReference>
<dbReference type="InterPro" id="IPR038167">
    <property type="entry name" value="SSRP1_sf"/>
</dbReference>
<dbReference type="CDD" id="cd13231">
    <property type="entry name" value="PH2_SSRP1-like"/>
    <property type="match status" value="1"/>
</dbReference>
<dbReference type="InterPro" id="IPR000969">
    <property type="entry name" value="SSRP1/POB3"/>
</dbReference>
<dbReference type="InterPro" id="IPR050454">
    <property type="entry name" value="RTT106/SSRP1_HistChap/FACT"/>
</dbReference>